<evidence type="ECO:0000313" key="2">
    <source>
        <dbReference type="EMBL" id="PEM70861.1"/>
    </source>
</evidence>
<sequence>MRQREDILRVIQAYLLKVSFVKVAYIFGPHVRKEVTDQCSHHIAIETKNASHKQFQWLCFELIEELEGRVKFDVVHLNALSNLQLKKCILQEGKLFVQRI</sequence>
<organism evidence="2 3">
    <name type="scientific">Bacillus pseudomycoides</name>
    <dbReference type="NCBI Taxonomy" id="64104"/>
    <lineage>
        <taxon>Bacteria</taxon>
        <taxon>Bacillati</taxon>
        <taxon>Bacillota</taxon>
        <taxon>Bacilli</taxon>
        <taxon>Bacillales</taxon>
        <taxon>Bacillaceae</taxon>
        <taxon>Bacillus</taxon>
        <taxon>Bacillus cereus group</taxon>
    </lineage>
</organism>
<dbReference type="InterPro" id="IPR041633">
    <property type="entry name" value="Polbeta"/>
</dbReference>
<feature type="domain" description="Polymerase beta nucleotidyltransferase" evidence="1">
    <location>
        <begin position="11"/>
        <end position="98"/>
    </location>
</feature>
<gene>
    <name evidence="2" type="ORF">CN613_07220</name>
</gene>
<evidence type="ECO:0000313" key="3">
    <source>
        <dbReference type="Proteomes" id="UP000219775"/>
    </source>
</evidence>
<dbReference type="AlphaFoldDB" id="A0A2B6RDJ0"/>
<dbReference type="EMBL" id="NUDP01000029">
    <property type="protein sequence ID" value="PEM70861.1"/>
    <property type="molecule type" value="Genomic_DNA"/>
</dbReference>
<protein>
    <recommendedName>
        <fullName evidence="1">Polymerase beta nucleotidyltransferase domain-containing protein</fullName>
    </recommendedName>
</protein>
<dbReference type="Gene3D" id="3.30.460.10">
    <property type="entry name" value="Beta Polymerase, domain 2"/>
    <property type="match status" value="1"/>
</dbReference>
<name>A0A2B6RDJ0_9BACI</name>
<dbReference type="InterPro" id="IPR043519">
    <property type="entry name" value="NT_sf"/>
</dbReference>
<comment type="caution">
    <text evidence="2">The sequence shown here is derived from an EMBL/GenBank/DDBJ whole genome shotgun (WGS) entry which is preliminary data.</text>
</comment>
<dbReference type="Pfam" id="PF18765">
    <property type="entry name" value="Polbeta"/>
    <property type="match status" value="1"/>
</dbReference>
<reference evidence="2 3" key="1">
    <citation type="submission" date="2017-09" db="EMBL/GenBank/DDBJ databases">
        <title>Large-scale bioinformatics analysis of Bacillus genomes uncovers conserved roles of natural products in bacterial physiology.</title>
        <authorList>
            <consortium name="Agbiome Team Llc"/>
            <person name="Bleich R.M."/>
            <person name="Grubbs K.J."/>
            <person name="Santa Maria K.C."/>
            <person name="Allen S.E."/>
            <person name="Farag S."/>
            <person name="Shank E.A."/>
            <person name="Bowers A."/>
        </authorList>
    </citation>
    <scope>NUCLEOTIDE SEQUENCE [LARGE SCALE GENOMIC DNA]</scope>
    <source>
        <strain evidence="2 3">AFS009893</strain>
    </source>
</reference>
<accession>A0A2B6RDJ0</accession>
<proteinExistence type="predicted"/>
<dbReference type="Proteomes" id="UP000219775">
    <property type="component" value="Unassembled WGS sequence"/>
</dbReference>
<dbReference type="RefSeq" id="WP_097848611.1">
    <property type="nucleotide sequence ID" value="NZ_NUAS01000089.1"/>
</dbReference>
<evidence type="ECO:0000259" key="1">
    <source>
        <dbReference type="Pfam" id="PF18765"/>
    </source>
</evidence>